<reference evidence="1 2" key="1">
    <citation type="journal article" date="2013" name="BMC Genomics">
        <title>The miniature genome of a carnivorous plant Genlisea aurea contains a low number of genes and short non-coding sequences.</title>
        <authorList>
            <person name="Leushkin E.V."/>
            <person name="Sutormin R.A."/>
            <person name="Nabieva E.R."/>
            <person name="Penin A.A."/>
            <person name="Kondrashov A.S."/>
            <person name="Logacheva M.D."/>
        </authorList>
    </citation>
    <scope>NUCLEOTIDE SEQUENCE [LARGE SCALE GENOMIC DNA]</scope>
</reference>
<evidence type="ECO:0000313" key="1">
    <source>
        <dbReference type="EMBL" id="EPS57705.1"/>
    </source>
</evidence>
<protein>
    <submittedName>
        <fullName evidence="1">Uncharacterized protein</fullName>
    </submittedName>
</protein>
<dbReference type="Proteomes" id="UP000015453">
    <property type="component" value="Unassembled WGS sequence"/>
</dbReference>
<organism evidence="1 2">
    <name type="scientific">Genlisea aurea</name>
    <dbReference type="NCBI Taxonomy" id="192259"/>
    <lineage>
        <taxon>Eukaryota</taxon>
        <taxon>Viridiplantae</taxon>
        <taxon>Streptophyta</taxon>
        <taxon>Embryophyta</taxon>
        <taxon>Tracheophyta</taxon>
        <taxon>Spermatophyta</taxon>
        <taxon>Magnoliopsida</taxon>
        <taxon>eudicotyledons</taxon>
        <taxon>Gunneridae</taxon>
        <taxon>Pentapetalae</taxon>
        <taxon>asterids</taxon>
        <taxon>lamiids</taxon>
        <taxon>Lamiales</taxon>
        <taxon>Lentibulariaceae</taxon>
        <taxon>Genlisea</taxon>
    </lineage>
</organism>
<gene>
    <name evidence="1" type="ORF">M569_17112</name>
</gene>
<dbReference type="EMBL" id="AUSU01009931">
    <property type="protein sequence ID" value="EPS57705.1"/>
    <property type="molecule type" value="Genomic_DNA"/>
</dbReference>
<evidence type="ECO:0000313" key="2">
    <source>
        <dbReference type="Proteomes" id="UP000015453"/>
    </source>
</evidence>
<name>S8BSX4_9LAMI</name>
<sequence length="97" mass="10923">MKVNKVIRCLYKLTKLLARLDWITVNRLTDVDPPVNRPTVAQAVNRDPNLAAPQSSTAFHPEDYPRSFAPSQSVFHYTRLLAFPRGLTVFILSATLA</sequence>
<dbReference type="AlphaFoldDB" id="S8BSX4"/>
<comment type="caution">
    <text evidence="1">The sequence shown here is derived from an EMBL/GenBank/DDBJ whole genome shotgun (WGS) entry which is preliminary data.</text>
</comment>
<accession>S8BSX4</accession>
<keyword evidence="2" id="KW-1185">Reference proteome</keyword>
<proteinExistence type="predicted"/>